<keyword evidence="4" id="KW-1185">Reference proteome</keyword>
<proteinExistence type="predicted"/>
<evidence type="ECO:0000313" key="3">
    <source>
        <dbReference type="EMBL" id="KJV32477.1"/>
    </source>
</evidence>
<organism evidence="3 4">
    <name type="scientific">Luteibacter yeojuensis</name>
    <dbReference type="NCBI Taxonomy" id="345309"/>
    <lineage>
        <taxon>Bacteria</taxon>
        <taxon>Pseudomonadati</taxon>
        <taxon>Pseudomonadota</taxon>
        <taxon>Gammaproteobacteria</taxon>
        <taxon>Lysobacterales</taxon>
        <taxon>Rhodanobacteraceae</taxon>
        <taxon>Luteibacter</taxon>
    </lineage>
</organism>
<dbReference type="SUPFAM" id="SSF53756">
    <property type="entry name" value="UDP-Glycosyltransferase/glycogen phosphorylase"/>
    <property type="match status" value="1"/>
</dbReference>
<sequence>MTVLFVLAEFPRYSETFVIDQIVGLLDRGFDVRILAVSRGAEPKPGDVVAERGLLGRATFIFDRAASTARRWSILVDRVKQVAPALGNARVRRALSVKRYGHVARSLALAGAARRLSKPIKADAIIAHFGPTGVLAVHLRALGLIDGPIYTVFHGYDLSQHSVLARHAGDYKTLFASGDRMLPISRRWQHKLEALGCEPAKIQVHRMGVDLDSFPFQPRRAEAHTPGRALRVLTVGRLVEKKGAPYLCEAVAQVAARGVPIELEVIGDGPLQAQLEAFVATRGLGAHIHIRGRRDKAYVQAALRGADVFALPSVTAEDGDQEGIPVSLMEAMASGVPCLSTLHSGIPELIEDGASGWLVPERDAGALADKLEAIQRGDYDLADVARRARATVESRFNQRQLHDQLAAQLA</sequence>
<dbReference type="PANTHER" id="PTHR45947">
    <property type="entry name" value="SULFOQUINOVOSYL TRANSFERASE SQD2"/>
    <property type="match status" value="1"/>
</dbReference>
<dbReference type="PANTHER" id="PTHR45947:SF14">
    <property type="entry name" value="SLL1723 PROTEIN"/>
    <property type="match status" value="1"/>
</dbReference>
<dbReference type="Proteomes" id="UP000033651">
    <property type="component" value="Unassembled WGS sequence"/>
</dbReference>
<dbReference type="AlphaFoldDB" id="A0A0F3KNB5"/>
<dbReference type="InterPro" id="IPR028098">
    <property type="entry name" value="Glyco_trans_4-like_N"/>
</dbReference>
<name>A0A0F3KNB5_9GAMM</name>
<feature type="domain" description="Glycosyltransferase subfamily 4-like N-terminal" evidence="2">
    <location>
        <begin position="15"/>
        <end position="212"/>
    </location>
</feature>
<dbReference type="Pfam" id="PF13439">
    <property type="entry name" value="Glyco_transf_4"/>
    <property type="match status" value="1"/>
</dbReference>
<dbReference type="GO" id="GO:0016757">
    <property type="term" value="F:glycosyltransferase activity"/>
    <property type="evidence" value="ECO:0007669"/>
    <property type="project" value="UniProtKB-ARBA"/>
</dbReference>
<gene>
    <name evidence="3" type="ORF">VI08_12070</name>
</gene>
<dbReference type="EMBL" id="JZRB01000025">
    <property type="protein sequence ID" value="KJV32477.1"/>
    <property type="molecule type" value="Genomic_DNA"/>
</dbReference>
<evidence type="ECO:0000259" key="2">
    <source>
        <dbReference type="Pfam" id="PF13439"/>
    </source>
</evidence>
<dbReference type="InterPro" id="IPR050194">
    <property type="entry name" value="Glycosyltransferase_grp1"/>
</dbReference>
<protein>
    <recommendedName>
        <fullName evidence="5">Colanic acid/amylovoran biosynthesis glycosyltransferase</fullName>
    </recommendedName>
</protein>
<feature type="domain" description="Glycosyl transferase family 1" evidence="1">
    <location>
        <begin position="227"/>
        <end position="386"/>
    </location>
</feature>
<dbReference type="OrthoDB" id="4611853at2"/>
<evidence type="ECO:0000313" key="4">
    <source>
        <dbReference type="Proteomes" id="UP000033651"/>
    </source>
</evidence>
<accession>A0A0F3KNB5</accession>
<evidence type="ECO:0000259" key="1">
    <source>
        <dbReference type="Pfam" id="PF00534"/>
    </source>
</evidence>
<dbReference type="InterPro" id="IPR001296">
    <property type="entry name" value="Glyco_trans_1"/>
</dbReference>
<dbReference type="PATRIC" id="fig|345309.4.peg.1758"/>
<dbReference type="Gene3D" id="3.40.50.2000">
    <property type="entry name" value="Glycogen Phosphorylase B"/>
    <property type="match status" value="2"/>
</dbReference>
<comment type="caution">
    <text evidence="3">The sequence shown here is derived from an EMBL/GenBank/DDBJ whole genome shotgun (WGS) entry which is preliminary data.</text>
</comment>
<dbReference type="Pfam" id="PF00534">
    <property type="entry name" value="Glycos_transf_1"/>
    <property type="match status" value="1"/>
</dbReference>
<dbReference type="RefSeq" id="WP_045829842.1">
    <property type="nucleotide sequence ID" value="NZ_JZRB01000025.1"/>
</dbReference>
<reference evidence="3 4" key="1">
    <citation type="submission" date="2015-03" db="EMBL/GenBank/DDBJ databases">
        <title>Draft genome sequence of Luteibacter yeojuensis strain SU11.</title>
        <authorList>
            <person name="Sulaiman J."/>
            <person name="Priya K."/>
            <person name="Chan K.-G."/>
        </authorList>
    </citation>
    <scope>NUCLEOTIDE SEQUENCE [LARGE SCALE GENOMIC DNA]</scope>
    <source>
        <strain evidence="3 4">SU11</strain>
    </source>
</reference>
<evidence type="ECO:0008006" key="5">
    <source>
        <dbReference type="Google" id="ProtNLM"/>
    </source>
</evidence>